<dbReference type="GO" id="GO:0031012">
    <property type="term" value="C:extracellular matrix"/>
    <property type="evidence" value="ECO:0007669"/>
    <property type="project" value="TreeGrafter"/>
</dbReference>
<dbReference type="PROSITE" id="PS00233">
    <property type="entry name" value="CHIT_BIND_RR_1"/>
    <property type="match status" value="1"/>
</dbReference>
<organism evidence="4">
    <name type="scientific">Culicoides sonorensis</name>
    <name type="common">Biting midge</name>
    <dbReference type="NCBI Taxonomy" id="179676"/>
    <lineage>
        <taxon>Eukaryota</taxon>
        <taxon>Metazoa</taxon>
        <taxon>Ecdysozoa</taxon>
        <taxon>Arthropoda</taxon>
        <taxon>Hexapoda</taxon>
        <taxon>Insecta</taxon>
        <taxon>Pterygota</taxon>
        <taxon>Neoptera</taxon>
        <taxon>Endopterygota</taxon>
        <taxon>Diptera</taxon>
        <taxon>Nematocera</taxon>
        <taxon>Chironomoidea</taxon>
        <taxon>Ceratopogonidae</taxon>
        <taxon>Ceratopogoninae</taxon>
        <taxon>Culicoides</taxon>
        <taxon>Monoculicoides</taxon>
    </lineage>
</organism>
<reference evidence="4" key="1">
    <citation type="submission" date="2018-07" db="EMBL/GenBank/DDBJ databases">
        <authorList>
            <person name="Quirk P.G."/>
            <person name="Krulwich T.A."/>
        </authorList>
    </citation>
    <scope>NUCLEOTIDE SEQUENCE</scope>
</reference>
<dbReference type="InterPro" id="IPR031311">
    <property type="entry name" value="CHIT_BIND_RR_consensus"/>
</dbReference>
<evidence type="ECO:0000256" key="3">
    <source>
        <dbReference type="SAM" id="SignalP"/>
    </source>
</evidence>
<keyword evidence="1 2" id="KW-0193">Cuticle</keyword>
<dbReference type="PANTHER" id="PTHR12236:SF86">
    <property type="entry name" value="CCP84AC-RELATED"/>
    <property type="match status" value="1"/>
</dbReference>
<name>A0A336LLM9_CULSO</name>
<dbReference type="InterPro" id="IPR000618">
    <property type="entry name" value="Insect_cuticle"/>
</dbReference>
<dbReference type="InterPro" id="IPR051217">
    <property type="entry name" value="Insect_Cuticle_Struc_Prot"/>
</dbReference>
<keyword evidence="3" id="KW-0732">Signal</keyword>
<dbReference type="GO" id="GO:0005615">
    <property type="term" value="C:extracellular space"/>
    <property type="evidence" value="ECO:0007669"/>
    <property type="project" value="TreeGrafter"/>
</dbReference>
<dbReference type="Pfam" id="PF00379">
    <property type="entry name" value="Chitin_bind_4"/>
    <property type="match status" value="1"/>
</dbReference>
<dbReference type="VEuPathDB" id="VectorBase:CSON001335"/>
<accession>A0A336LLM9</accession>
<feature type="chain" id="PRO_5016246578" evidence="3">
    <location>
        <begin position="18"/>
        <end position="196"/>
    </location>
</feature>
<evidence type="ECO:0000313" key="4">
    <source>
        <dbReference type="EMBL" id="SSX17569.1"/>
    </source>
</evidence>
<dbReference type="EMBL" id="UFQT01000011">
    <property type="protein sequence ID" value="SSX17569.1"/>
    <property type="molecule type" value="Genomic_DNA"/>
</dbReference>
<sequence>MAFRFFVLAALATLAVAAPQYYEDQHHQEYQPAYVKKAVVAPVLVKKYEHVEPKYEDTPAHYAFEYAVHDEHTGDIKSQHETRDGDKVQGYYTLVQPDGKRRIVHYTADKEGFVAKVEEEEVKGYKAPEQVKYVQAAPQVKYVQAAPQVKYVQAAPEVKYVQAAPQVKYVQAAPQKESQDALTHVKFETPAISYHY</sequence>
<evidence type="ECO:0000256" key="2">
    <source>
        <dbReference type="PROSITE-ProRule" id="PRU00497"/>
    </source>
</evidence>
<proteinExistence type="predicted"/>
<dbReference type="GO" id="GO:0042302">
    <property type="term" value="F:structural constituent of cuticle"/>
    <property type="evidence" value="ECO:0007669"/>
    <property type="project" value="UniProtKB-UniRule"/>
</dbReference>
<dbReference type="OMA" id="AFEYAVH"/>
<protein>
    <submittedName>
        <fullName evidence="4">CSON001335 protein</fullName>
    </submittedName>
</protein>
<dbReference type="PANTHER" id="PTHR12236">
    <property type="entry name" value="STRUCTURAL CONTITUENT OF CUTICLE"/>
    <property type="match status" value="1"/>
</dbReference>
<dbReference type="PRINTS" id="PR00947">
    <property type="entry name" value="CUTICLE"/>
</dbReference>
<feature type="signal peptide" evidence="3">
    <location>
        <begin position="1"/>
        <end position="17"/>
    </location>
</feature>
<dbReference type="PROSITE" id="PS51155">
    <property type="entry name" value="CHIT_BIND_RR_2"/>
    <property type="match status" value="1"/>
</dbReference>
<evidence type="ECO:0000256" key="1">
    <source>
        <dbReference type="ARBA" id="ARBA00022460"/>
    </source>
</evidence>
<gene>
    <name evidence="4" type="primary">CSON001335</name>
</gene>
<dbReference type="AlphaFoldDB" id="A0A336LLM9"/>